<dbReference type="EMBL" id="AVOT02044445">
    <property type="protein sequence ID" value="MBW0539799.1"/>
    <property type="molecule type" value="Genomic_DNA"/>
</dbReference>
<evidence type="ECO:0000256" key="1">
    <source>
        <dbReference type="SAM" id="MobiDB-lite"/>
    </source>
</evidence>
<dbReference type="AlphaFoldDB" id="A0A9Q3IIA7"/>
<name>A0A9Q3IIA7_9BASI</name>
<comment type="caution">
    <text evidence="2">The sequence shown here is derived from an EMBL/GenBank/DDBJ whole genome shotgun (WGS) entry which is preliminary data.</text>
</comment>
<evidence type="ECO:0000313" key="3">
    <source>
        <dbReference type="Proteomes" id="UP000765509"/>
    </source>
</evidence>
<reference evidence="2" key="1">
    <citation type="submission" date="2021-03" db="EMBL/GenBank/DDBJ databases">
        <title>Draft genome sequence of rust myrtle Austropuccinia psidii MF-1, a brazilian biotype.</title>
        <authorList>
            <person name="Quecine M.C."/>
            <person name="Pachon D.M.R."/>
            <person name="Bonatelli M.L."/>
            <person name="Correr F.H."/>
            <person name="Franceschini L.M."/>
            <person name="Leite T.F."/>
            <person name="Margarido G.R.A."/>
            <person name="Almeida C.A."/>
            <person name="Ferrarezi J.A."/>
            <person name="Labate C.A."/>
        </authorList>
    </citation>
    <scope>NUCLEOTIDE SEQUENCE</scope>
    <source>
        <strain evidence="2">MF-1</strain>
    </source>
</reference>
<feature type="region of interest" description="Disordered" evidence="1">
    <location>
        <begin position="78"/>
        <end position="97"/>
    </location>
</feature>
<organism evidence="2 3">
    <name type="scientific">Austropuccinia psidii MF-1</name>
    <dbReference type="NCBI Taxonomy" id="1389203"/>
    <lineage>
        <taxon>Eukaryota</taxon>
        <taxon>Fungi</taxon>
        <taxon>Dikarya</taxon>
        <taxon>Basidiomycota</taxon>
        <taxon>Pucciniomycotina</taxon>
        <taxon>Pucciniomycetes</taxon>
        <taxon>Pucciniales</taxon>
        <taxon>Sphaerophragmiaceae</taxon>
        <taxon>Austropuccinia</taxon>
    </lineage>
</organism>
<protein>
    <submittedName>
        <fullName evidence="2">Uncharacterized protein</fullName>
    </submittedName>
</protein>
<feature type="region of interest" description="Disordered" evidence="1">
    <location>
        <begin position="1"/>
        <end position="54"/>
    </location>
</feature>
<feature type="compositionally biased region" description="Polar residues" evidence="1">
    <location>
        <begin position="23"/>
        <end position="54"/>
    </location>
</feature>
<accession>A0A9Q3IIA7</accession>
<dbReference type="Proteomes" id="UP000765509">
    <property type="component" value="Unassembled WGS sequence"/>
</dbReference>
<evidence type="ECO:0000313" key="2">
    <source>
        <dbReference type="EMBL" id="MBW0539799.1"/>
    </source>
</evidence>
<sequence length="97" mass="10606">MAGGGSTVYLPGGVRSPARLNSAFRTGNQPTQSARERLQQGNFLQQPGCHSSFNQQPLEEANALPGLRFLLCQRHNQEARHQNHLGPDGRNAGRHAH</sequence>
<proteinExistence type="predicted"/>
<gene>
    <name evidence="2" type="ORF">O181_079514</name>
</gene>
<keyword evidence="3" id="KW-1185">Reference proteome</keyword>